<evidence type="ECO:0000313" key="2">
    <source>
        <dbReference type="EMBL" id="PFH63234.1"/>
    </source>
</evidence>
<sequence length="119" mass="13143">MSRPIVPPPSPQKRFPPLLRLPGPAPIPRRLHVGKSVGAEIDVATPPAESRRVPRFVRLRRPSLVVNLVSTGELSHHLISFSPRLGLEPTPTPPRLLVEPELLETPLQVVINLPPRLVL</sequence>
<reference evidence="2 3" key="2">
    <citation type="journal article" date="2017" name="Sci. Rep.">
        <title>Ant-infecting Ophiocordyceps genomes reveal a high diversity of potential behavioral manipulation genes and a possible major role for enterotoxins.</title>
        <authorList>
            <person name="de Bekker C."/>
            <person name="Ohm R.A."/>
            <person name="Evans H.C."/>
            <person name="Brachmann A."/>
            <person name="Hughes D.P."/>
        </authorList>
    </citation>
    <scope>NUCLEOTIDE SEQUENCE [LARGE SCALE GENOMIC DNA]</scope>
    <source>
        <strain evidence="2 3">SC16a</strain>
    </source>
</reference>
<dbReference type="EMBL" id="LAZP02000005">
    <property type="protein sequence ID" value="PFH63234.1"/>
    <property type="molecule type" value="Genomic_DNA"/>
</dbReference>
<dbReference type="AlphaFoldDB" id="A0A2A9PPW2"/>
<keyword evidence="3" id="KW-1185">Reference proteome</keyword>
<name>A0A2A9PPW2_OPHUN</name>
<reference evidence="2 3" key="1">
    <citation type="journal article" date="2015" name="BMC Genomics">
        <title>Gene expression during zombie ant biting behavior reflects the complexity underlying fungal parasitic behavioral manipulation.</title>
        <authorList>
            <person name="de Bekker C."/>
            <person name="Ohm R.A."/>
            <person name="Loreto R.G."/>
            <person name="Sebastian A."/>
            <person name="Albert I."/>
            <person name="Merrow M."/>
            <person name="Brachmann A."/>
            <person name="Hughes D.P."/>
        </authorList>
    </citation>
    <scope>NUCLEOTIDE SEQUENCE [LARGE SCALE GENOMIC DNA]</scope>
    <source>
        <strain evidence="2 3">SC16a</strain>
    </source>
</reference>
<proteinExistence type="predicted"/>
<comment type="caution">
    <text evidence="2">The sequence shown here is derived from an EMBL/GenBank/DDBJ whole genome shotgun (WGS) entry which is preliminary data.</text>
</comment>
<feature type="compositionally biased region" description="Pro residues" evidence="1">
    <location>
        <begin position="1"/>
        <end position="11"/>
    </location>
</feature>
<evidence type="ECO:0000313" key="3">
    <source>
        <dbReference type="Proteomes" id="UP000037136"/>
    </source>
</evidence>
<dbReference type="Proteomes" id="UP000037136">
    <property type="component" value="Unassembled WGS sequence"/>
</dbReference>
<protein>
    <submittedName>
        <fullName evidence="2">Uncharacterized protein</fullName>
    </submittedName>
</protein>
<accession>A0A2A9PPW2</accession>
<evidence type="ECO:0000256" key="1">
    <source>
        <dbReference type="SAM" id="MobiDB-lite"/>
    </source>
</evidence>
<gene>
    <name evidence="2" type="ORF">XA68_15868</name>
</gene>
<organism evidence="2 3">
    <name type="scientific">Ophiocordyceps unilateralis</name>
    <name type="common">Zombie-ant fungus</name>
    <name type="synonym">Torrubia unilateralis</name>
    <dbReference type="NCBI Taxonomy" id="268505"/>
    <lineage>
        <taxon>Eukaryota</taxon>
        <taxon>Fungi</taxon>
        <taxon>Dikarya</taxon>
        <taxon>Ascomycota</taxon>
        <taxon>Pezizomycotina</taxon>
        <taxon>Sordariomycetes</taxon>
        <taxon>Hypocreomycetidae</taxon>
        <taxon>Hypocreales</taxon>
        <taxon>Ophiocordycipitaceae</taxon>
        <taxon>Ophiocordyceps</taxon>
    </lineage>
</organism>
<feature type="region of interest" description="Disordered" evidence="1">
    <location>
        <begin position="1"/>
        <end position="23"/>
    </location>
</feature>